<dbReference type="EMBL" id="SJPY01000003">
    <property type="protein sequence ID" value="TWU43040.1"/>
    <property type="molecule type" value="Genomic_DNA"/>
</dbReference>
<evidence type="ECO:0000313" key="5">
    <source>
        <dbReference type="Proteomes" id="UP000315471"/>
    </source>
</evidence>
<comment type="caution">
    <text evidence="4">The sequence shown here is derived from an EMBL/GenBank/DDBJ whole genome shotgun (WGS) entry which is preliminary data.</text>
</comment>
<evidence type="ECO:0000259" key="3">
    <source>
        <dbReference type="Pfam" id="PF25954"/>
    </source>
</evidence>
<sequence>MSYLNFRIRLPLALTLLLLGIGLAKRSYAQSGLHAPAQTLVYDGFTRPLYDVMVAASEAGILRSVLVEEGDSVEKDQVIARLDDEMQRSAVEIAARQASMKGAVDAAVAERLLQEQRLRMLRELEAKNMSRPDEVRRAEADFSIAKAKLTSAEEQMELRKLELERYQLQLERRQIRAPSKGIISHLFLDRGEFVSPNEPVVARLLVVDRIVGIFNVPAEEIRFLSVGSPARVYFRSTGATLATTIHSIAPNIDGESGTVMVRVELDNANQMILAGDRCTLTLNRAPSGNAIHRKSNFEQSFQAKERPREVLSR</sequence>
<dbReference type="OrthoDB" id="9806939at2"/>
<dbReference type="InterPro" id="IPR006143">
    <property type="entry name" value="RND_pump_MFP"/>
</dbReference>
<dbReference type="InterPro" id="IPR058792">
    <property type="entry name" value="Beta-barrel_RND_2"/>
</dbReference>
<keyword evidence="5" id="KW-1185">Reference proteome</keyword>
<feature type="coiled-coil region" evidence="2">
    <location>
        <begin position="135"/>
        <end position="171"/>
    </location>
</feature>
<dbReference type="GO" id="GO:0015562">
    <property type="term" value="F:efflux transmembrane transporter activity"/>
    <property type="evidence" value="ECO:0007669"/>
    <property type="project" value="TreeGrafter"/>
</dbReference>
<accession>A0A5C6E2A7</accession>
<feature type="domain" description="CusB-like beta-barrel" evidence="3">
    <location>
        <begin position="215"/>
        <end position="284"/>
    </location>
</feature>
<dbReference type="Proteomes" id="UP000315471">
    <property type="component" value="Unassembled WGS sequence"/>
</dbReference>
<dbReference type="Gene3D" id="2.40.50.100">
    <property type="match status" value="2"/>
</dbReference>
<name>A0A5C6E2A7_9BACT</name>
<evidence type="ECO:0000313" key="4">
    <source>
        <dbReference type="EMBL" id="TWU43040.1"/>
    </source>
</evidence>
<gene>
    <name evidence="4" type="ORF">Q31b_20750</name>
</gene>
<dbReference type="SUPFAM" id="SSF111369">
    <property type="entry name" value="HlyD-like secretion proteins"/>
    <property type="match status" value="1"/>
</dbReference>
<evidence type="ECO:0000256" key="1">
    <source>
        <dbReference type="ARBA" id="ARBA00009477"/>
    </source>
</evidence>
<organism evidence="4 5">
    <name type="scientific">Novipirellula aureliae</name>
    <dbReference type="NCBI Taxonomy" id="2527966"/>
    <lineage>
        <taxon>Bacteria</taxon>
        <taxon>Pseudomonadati</taxon>
        <taxon>Planctomycetota</taxon>
        <taxon>Planctomycetia</taxon>
        <taxon>Pirellulales</taxon>
        <taxon>Pirellulaceae</taxon>
        <taxon>Novipirellula</taxon>
    </lineage>
</organism>
<protein>
    <submittedName>
        <fullName evidence="4">p-hydroxybenzoic acid efflux subunit AaeA</fullName>
    </submittedName>
</protein>
<keyword evidence="2" id="KW-0175">Coiled coil</keyword>
<dbReference type="PANTHER" id="PTHR30469:SF15">
    <property type="entry name" value="HLYD FAMILY OF SECRETION PROTEINS"/>
    <property type="match status" value="1"/>
</dbReference>
<dbReference type="Gene3D" id="2.40.30.170">
    <property type="match status" value="1"/>
</dbReference>
<dbReference type="NCBIfam" id="TIGR01730">
    <property type="entry name" value="RND_mfp"/>
    <property type="match status" value="1"/>
</dbReference>
<proteinExistence type="inferred from homology"/>
<reference evidence="4 5" key="1">
    <citation type="submission" date="2019-02" db="EMBL/GenBank/DDBJ databases">
        <title>Deep-cultivation of Planctomycetes and their phenomic and genomic characterization uncovers novel biology.</title>
        <authorList>
            <person name="Wiegand S."/>
            <person name="Jogler M."/>
            <person name="Boedeker C."/>
            <person name="Pinto D."/>
            <person name="Vollmers J."/>
            <person name="Rivas-Marin E."/>
            <person name="Kohn T."/>
            <person name="Peeters S.H."/>
            <person name="Heuer A."/>
            <person name="Rast P."/>
            <person name="Oberbeckmann S."/>
            <person name="Bunk B."/>
            <person name="Jeske O."/>
            <person name="Meyerdierks A."/>
            <person name="Storesund J.E."/>
            <person name="Kallscheuer N."/>
            <person name="Luecker S."/>
            <person name="Lage O.M."/>
            <person name="Pohl T."/>
            <person name="Merkel B.J."/>
            <person name="Hornburger P."/>
            <person name="Mueller R.-W."/>
            <person name="Bruemmer F."/>
            <person name="Labrenz M."/>
            <person name="Spormann A.M."/>
            <person name="Op Den Camp H."/>
            <person name="Overmann J."/>
            <person name="Amann R."/>
            <person name="Jetten M.S.M."/>
            <person name="Mascher T."/>
            <person name="Medema M.H."/>
            <person name="Devos D.P."/>
            <person name="Kaster A.-K."/>
            <person name="Ovreas L."/>
            <person name="Rohde M."/>
            <person name="Galperin M.Y."/>
            <person name="Jogler C."/>
        </authorList>
    </citation>
    <scope>NUCLEOTIDE SEQUENCE [LARGE SCALE GENOMIC DNA]</scope>
    <source>
        <strain evidence="4 5">Q31b</strain>
    </source>
</reference>
<dbReference type="PANTHER" id="PTHR30469">
    <property type="entry name" value="MULTIDRUG RESISTANCE PROTEIN MDTA"/>
    <property type="match status" value="1"/>
</dbReference>
<evidence type="ECO:0000256" key="2">
    <source>
        <dbReference type="SAM" id="Coils"/>
    </source>
</evidence>
<dbReference type="RefSeq" id="WP_146599535.1">
    <property type="nucleotide sequence ID" value="NZ_SJPY01000003.1"/>
</dbReference>
<dbReference type="GO" id="GO:1990281">
    <property type="term" value="C:efflux pump complex"/>
    <property type="evidence" value="ECO:0007669"/>
    <property type="project" value="TreeGrafter"/>
</dbReference>
<comment type="similarity">
    <text evidence="1">Belongs to the membrane fusion protein (MFP) (TC 8.A.1) family.</text>
</comment>
<dbReference type="AlphaFoldDB" id="A0A5C6E2A7"/>
<dbReference type="Pfam" id="PF25954">
    <property type="entry name" value="Beta-barrel_RND_2"/>
    <property type="match status" value="1"/>
</dbReference>